<proteinExistence type="predicted"/>
<dbReference type="VEuPathDB" id="FungiDB:HMPREF1544_04503"/>
<protein>
    <submittedName>
        <fullName evidence="2">Uncharacterized protein</fullName>
    </submittedName>
</protein>
<evidence type="ECO:0000256" key="1">
    <source>
        <dbReference type="SAM" id="MobiDB-lite"/>
    </source>
</evidence>
<organism evidence="2 3">
    <name type="scientific">Mucor circinelloides f. circinelloides (strain 1006PhL)</name>
    <name type="common">Mucormycosis agent</name>
    <name type="synonym">Calyptromyces circinelloides</name>
    <dbReference type="NCBI Taxonomy" id="1220926"/>
    <lineage>
        <taxon>Eukaryota</taxon>
        <taxon>Fungi</taxon>
        <taxon>Fungi incertae sedis</taxon>
        <taxon>Mucoromycota</taxon>
        <taxon>Mucoromycotina</taxon>
        <taxon>Mucoromycetes</taxon>
        <taxon>Mucorales</taxon>
        <taxon>Mucorineae</taxon>
        <taxon>Mucoraceae</taxon>
        <taxon>Mucor</taxon>
    </lineage>
</organism>
<sequence>MHTEAMENIKKTQQYQKTHYGKKVKTIAKCKKGDLMLRRNHNKVMIAFPKER</sequence>
<evidence type="ECO:0000313" key="2">
    <source>
        <dbReference type="EMBL" id="EPB88631.1"/>
    </source>
</evidence>
<accession>S2JEA7</accession>
<dbReference type="AlphaFoldDB" id="S2JEA7"/>
<dbReference type="InParanoid" id="S2JEA7"/>
<evidence type="ECO:0000313" key="3">
    <source>
        <dbReference type="Proteomes" id="UP000014254"/>
    </source>
</evidence>
<gene>
    <name evidence="2" type="ORF">HMPREF1544_04503</name>
</gene>
<reference evidence="3" key="1">
    <citation type="submission" date="2013-05" db="EMBL/GenBank/DDBJ databases">
        <title>The Genome sequence of Mucor circinelloides f. circinelloides 1006PhL.</title>
        <authorList>
            <consortium name="The Broad Institute Genomics Platform"/>
            <person name="Cuomo C."/>
            <person name="Earl A."/>
            <person name="Findley K."/>
            <person name="Lee S.C."/>
            <person name="Walker B."/>
            <person name="Young S."/>
            <person name="Zeng Q."/>
            <person name="Gargeya S."/>
            <person name="Fitzgerald M."/>
            <person name="Haas B."/>
            <person name="Abouelleil A."/>
            <person name="Allen A.W."/>
            <person name="Alvarado L."/>
            <person name="Arachchi H.M."/>
            <person name="Berlin A.M."/>
            <person name="Chapman S.B."/>
            <person name="Gainer-Dewar J."/>
            <person name="Goldberg J."/>
            <person name="Griggs A."/>
            <person name="Gujja S."/>
            <person name="Hansen M."/>
            <person name="Howarth C."/>
            <person name="Imamovic A."/>
            <person name="Ireland A."/>
            <person name="Larimer J."/>
            <person name="McCowan C."/>
            <person name="Murphy C."/>
            <person name="Pearson M."/>
            <person name="Poon T.W."/>
            <person name="Priest M."/>
            <person name="Roberts A."/>
            <person name="Saif S."/>
            <person name="Shea T."/>
            <person name="Sisk P."/>
            <person name="Sykes S."/>
            <person name="Wortman J."/>
            <person name="Nusbaum C."/>
            <person name="Birren B."/>
        </authorList>
    </citation>
    <scope>NUCLEOTIDE SEQUENCE [LARGE SCALE GENOMIC DNA]</scope>
    <source>
        <strain evidence="3">1006PhL</strain>
    </source>
</reference>
<feature type="compositionally biased region" description="Basic and acidic residues" evidence="1">
    <location>
        <begin position="1"/>
        <end position="10"/>
    </location>
</feature>
<dbReference type="Proteomes" id="UP000014254">
    <property type="component" value="Unassembled WGS sequence"/>
</dbReference>
<dbReference type="OrthoDB" id="2202254at2759"/>
<dbReference type="EMBL" id="KE123947">
    <property type="protein sequence ID" value="EPB88631.1"/>
    <property type="molecule type" value="Genomic_DNA"/>
</dbReference>
<feature type="region of interest" description="Disordered" evidence="1">
    <location>
        <begin position="1"/>
        <end position="21"/>
    </location>
</feature>
<name>S2JEA7_MUCC1</name>
<keyword evidence="3" id="KW-1185">Reference proteome</keyword>